<protein>
    <recommendedName>
        <fullName evidence="3">Reverse transcriptase Ty1/copia-type domain-containing protein</fullName>
    </recommendedName>
</protein>
<gene>
    <name evidence="1" type="ORF">Tco_0822422</name>
</gene>
<dbReference type="PANTHER" id="PTHR11439:SF495">
    <property type="entry name" value="REVERSE TRANSCRIPTASE, RNA-DEPENDENT DNA POLYMERASE-RELATED"/>
    <property type="match status" value="1"/>
</dbReference>
<dbReference type="EMBL" id="BQNB010012257">
    <property type="protein sequence ID" value="GJT01253.1"/>
    <property type="molecule type" value="Genomic_DNA"/>
</dbReference>
<dbReference type="Proteomes" id="UP001151760">
    <property type="component" value="Unassembled WGS sequence"/>
</dbReference>
<reference evidence="1" key="2">
    <citation type="submission" date="2022-01" db="EMBL/GenBank/DDBJ databases">
        <authorList>
            <person name="Yamashiro T."/>
            <person name="Shiraishi A."/>
            <person name="Satake H."/>
            <person name="Nakayama K."/>
        </authorList>
    </citation>
    <scope>NUCLEOTIDE SEQUENCE</scope>
</reference>
<reference evidence="1" key="1">
    <citation type="journal article" date="2022" name="Int. J. Mol. Sci.">
        <title>Draft Genome of Tanacetum Coccineum: Genomic Comparison of Closely Related Tanacetum-Family Plants.</title>
        <authorList>
            <person name="Yamashiro T."/>
            <person name="Shiraishi A."/>
            <person name="Nakayama K."/>
            <person name="Satake H."/>
        </authorList>
    </citation>
    <scope>NUCLEOTIDE SEQUENCE</scope>
</reference>
<proteinExistence type="predicted"/>
<name>A0ABQ5AFZ8_9ASTR</name>
<comment type="caution">
    <text evidence="1">The sequence shown here is derived from an EMBL/GenBank/DDBJ whole genome shotgun (WGS) entry which is preliminary data.</text>
</comment>
<dbReference type="PANTHER" id="PTHR11439">
    <property type="entry name" value="GAG-POL-RELATED RETROTRANSPOSON"/>
    <property type="match status" value="1"/>
</dbReference>
<accession>A0ABQ5AFZ8</accession>
<organism evidence="1 2">
    <name type="scientific">Tanacetum coccineum</name>
    <dbReference type="NCBI Taxonomy" id="301880"/>
    <lineage>
        <taxon>Eukaryota</taxon>
        <taxon>Viridiplantae</taxon>
        <taxon>Streptophyta</taxon>
        <taxon>Embryophyta</taxon>
        <taxon>Tracheophyta</taxon>
        <taxon>Spermatophyta</taxon>
        <taxon>Magnoliopsida</taxon>
        <taxon>eudicotyledons</taxon>
        <taxon>Gunneridae</taxon>
        <taxon>Pentapetalae</taxon>
        <taxon>asterids</taxon>
        <taxon>campanulids</taxon>
        <taxon>Asterales</taxon>
        <taxon>Asteraceae</taxon>
        <taxon>Asteroideae</taxon>
        <taxon>Anthemideae</taxon>
        <taxon>Anthemidinae</taxon>
        <taxon>Tanacetum</taxon>
    </lineage>
</organism>
<evidence type="ECO:0000313" key="1">
    <source>
        <dbReference type="EMBL" id="GJT01253.1"/>
    </source>
</evidence>
<evidence type="ECO:0000313" key="2">
    <source>
        <dbReference type="Proteomes" id="UP001151760"/>
    </source>
</evidence>
<keyword evidence="2" id="KW-1185">Reference proteome</keyword>
<sequence length="157" mass="18277">MDVKKYFLYGRLEEECMYVNYQDLKDPDLLIEYIRYQVNHKVSQLYAVKRIFRYLKGQPKLSLWYPKDSPFDLVAYTDSDYAGASMDRKSITGENGNAPPITKVVEGVDYKLLLNCGEKEQRRLELKARSTLLMGTPNEYQLKFNSIKDAKSLLQAL</sequence>
<evidence type="ECO:0008006" key="3">
    <source>
        <dbReference type="Google" id="ProtNLM"/>
    </source>
</evidence>